<protein>
    <submittedName>
        <fullName evidence="6">Sushi, von Willebrand factor type A, EGF and pentraxin domain-containing protein 1</fullName>
    </submittedName>
</protein>
<accession>A0A8B7PC36</accession>
<dbReference type="GeneID" id="108679166"/>
<dbReference type="InterPro" id="IPR002035">
    <property type="entry name" value="VWF_A"/>
</dbReference>
<keyword evidence="2" id="KW-0768">Sushi</keyword>
<dbReference type="SMART" id="SM01411">
    <property type="entry name" value="Ephrin_rec_like"/>
    <property type="match status" value="1"/>
</dbReference>
<dbReference type="Gene3D" id="3.40.50.410">
    <property type="entry name" value="von Willebrand factor, type A domain"/>
    <property type="match status" value="1"/>
</dbReference>
<organism evidence="5 6">
    <name type="scientific">Hyalella azteca</name>
    <name type="common">Amphipod</name>
    <dbReference type="NCBI Taxonomy" id="294128"/>
    <lineage>
        <taxon>Eukaryota</taxon>
        <taxon>Metazoa</taxon>
        <taxon>Ecdysozoa</taxon>
        <taxon>Arthropoda</taxon>
        <taxon>Crustacea</taxon>
        <taxon>Multicrustacea</taxon>
        <taxon>Malacostraca</taxon>
        <taxon>Eumalacostraca</taxon>
        <taxon>Peracarida</taxon>
        <taxon>Amphipoda</taxon>
        <taxon>Senticaudata</taxon>
        <taxon>Talitrida</taxon>
        <taxon>Talitroidea</taxon>
        <taxon>Hyalellidae</taxon>
        <taxon>Hyalella</taxon>
    </lineage>
</organism>
<dbReference type="Gene3D" id="2.10.70.10">
    <property type="entry name" value="Complement Module, domain 1"/>
    <property type="match status" value="1"/>
</dbReference>
<dbReference type="CDD" id="cd01450">
    <property type="entry name" value="vWFA_subfamily_ECM"/>
    <property type="match status" value="1"/>
</dbReference>
<dbReference type="SMART" id="SM00032">
    <property type="entry name" value="CCP"/>
    <property type="match status" value="1"/>
</dbReference>
<feature type="domain" description="Sushi" evidence="4">
    <location>
        <begin position="222"/>
        <end position="281"/>
    </location>
</feature>
<dbReference type="OrthoDB" id="6515930at2759"/>
<dbReference type="GO" id="GO:0032991">
    <property type="term" value="C:protein-containing complex"/>
    <property type="evidence" value="ECO:0007669"/>
    <property type="project" value="UniProtKB-ARBA"/>
</dbReference>
<dbReference type="Pfam" id="PF00092">
    <property type="entry name" value="VWA"/>
    <property type="match status" value="1"/>
</dbReference>
<name>A0A8B7PC36_HYAAZ</name>
<dbReference type="Gene3D" id="2.10.50.10">
    <property type="entry name" value="Tumor Necrosis Factor Receptor, subunit A, domain 2"/>
    <property type="match status" value="1"/>
</dbReference>
<proteinExistence type="predicted"/>
<dbReference type="PANTHER" id="PTHR24020">
    <property type="entry name" value="COLLAGEN ALPHA"/>
    <property type="match status" value="1"/>
</dbReference>
<keyword evidence="1 2" id="KW-1015">Disulfide bond</keyword>
<evidence type="ECO:0000256" key="2">
    <source>
        <dbReference type="PROSITE-ProRule" id="PRU00302"/>
    </source>
</evidence>
<evidence type="ECO:0000313" key="5">
    <source>
        <dbReference type="Proteomes" id="UP000694843"/>
    </source>
</evidence>
<dbReference type="AlphaFoldDB" id="A0A8B7PC36"/>
<dbReference type="Pfam" id="PF07699">
    <property type="entry name" value="Ephrin_rec_like"/>
    <property type="match status" value="1"/>
</dbReference>
<dbReference type="Proteomes" id="UP000694843">
    <property type="component" value="Unplaced"/>
</dbReference>
<evidence type="ECO:0000259" key="4">
    <source>
        <dbReference type="PROSITE" id="PS50923"/>
    </source>
</evidence>
<evidence type="ECO:0000313" key="6">
    <source>
        <dbReference type="RefSeq" id="XP_018023242.2"/>
    </source>
</evidence>
<dbReference type="SUPFAM" id="SSF53300">
    <property type="entry name" value="vWA-like"/>
    <property type="match status" value="1"/>
</dbReference>
<feature type="non-terminal residue" evidence="6">
    <location>
        <position position="287"/>
    </location>
</feature>
<dbReference type="InterPro" id="IPR011641">
    <property type="entry name" value="Tyr-kin_ephrin_A/B_rcpt-like"/>
</dbReference>
<dbReference type="InterPro" id="IPR035976">
    <property type="entry name" value="Sushi/SCR/CCP_sf"/>
</dbReference>
<evidence type="ECO:0000256" key="1">
    <source>
        <dbReference type="ARBA" id="ARBA00023157"/>
    </source>
</evidence>
<dbReference type="PROSITE" id="PS50923">
    <property type="entry name" value="SUSHI"/>
    <property type="match status" value="1"/>
</dbReference>
<dbReference type="RefSeq" id="XP_018023242.2">
    <property type="nucleotide sequence ID" value="XM_018167753.1"/>
</dbReference>
<dbReference type="Pfam" id="PF00084">
    <property type="entry name" value="Sushi"/>
    <property type="match status" value="1"/>
</dbReference>
<dbReference type="SUPFAM" id="SSF57184">
    <property type="entry name" value="Growth factor receptor domain"/>
    <property type="match status" value="1"/>
</dbReference>
<dbReference type="SUPFAM" id="SSF57535">
    <property type="entry name" value="Complement control module/SCR domain"/>
    <property type="match status" value="1"/>
</dbReference>
<feature type="disulfide bond" evidence="2">
    <location>
        <begin position="252"/>
        <end position="279"/>
    </location>
</feature>
<evidence type="ECO:0000259" key="3">
    <source>
        <dbReference type="PROSITE" id="PS50234"/>
    </source>
</evidence>
<reference evidence="6" key="1">
    <citation type="submission" date="2025-08" db="UniProtKB">
        <authorList>
            <consortium name="RefSeq"/>
        </authorList>
    </citation>
    <scope>IDENTIFICATION</scope>
</reference>
<dbReference type="InterPro" id="IPR050525">
    <property type="entry name" value="ECM_Assembly_Org"/>
</dbReference>
<dbReference type="KEGG" id="hazt:108679166"/>
<dbReference type="CDD" id="cd00033">
    <property type="entry name" value="CCP"/>
    <property type="match status" value="1"/>
</dbReference>
<dbReference type="InterPro" id="IPR000436">
    <property type="entry name" value="Sushi_SCR_CCP_dom"/>
</dbReference>
<dbReference type="PROSITE" id="PS50234">
    <property type="entry name" value="VWFA"/>
    <property type="match status" value="1"/>
</dbReference>
<dbReference type="InterPro" id="IPR036465">
    <property type="entry name" value="vWFA_dom_sf"/>
</dbReference>
<dbReference type="InterPro" id="IPR009030">
    <property type="entry name" value="Growth_fac_rcpt_cys_sf"/>
</dbReference>
<comment type="caution">
    <text evidence="2">Lacks conserved residue(s) required for the propagation of feature annotation.</text>
</comment>
<gene>
    <name evidence="6" type="primary">LOC108679166</name>
</gene>
<feature type="domain" description="VWFA" evidence="3">
    <location>
        <begin position="1"/>
        <end position="108"/>
    </location>
</feature>
<dbReference type="PANTHER" id="PTHR24020:SF84">
    <property type="entry name" value="VWFA DOMAIN-CONTAINING PROTEIN"/>
    <property type="match status" value="1"/>
</dbReference>
<sequence length="287" mass="31216">MPRIRFMGGGTYTMGAMLEAQRVLAASRRDSVKAVFLVTDGYSNGGDPRPAAEALKRHGVTIFTFGIRNGNVEELYDMASHPREEHSYILESFEEFEALARRALHEDLQTGSLVDQNPQACSSLCPAEDGGSCCDVHATCTCGTHTGHYLCTCQPGYYGTGLRGNCKPCPAGTYRDRQGPGDVSSCQACPDPHMTSAEGSTSPHQCYCARGYDQIGQQCHKRQCPVLQPPTNGFFIQRSCSNVVNAACGLRCSPGYRLEGSSIRLCQEDGRWSGGDTRCVMKTCREL</sequence>
<keyword evidence="5" id="KW-1185">Reference proteome</keyword>